<accession>A0A6C0GHB2</accession>
<reference evidence="7 8" key="1">
    <citation type="submission" date="2020-01" db="EMBL/GenBank/DDBJ databases">
        <authorList>
            <person name="Kim M.K."/>
        </authorList>
    </citation>
    <scope>NUCLEOTIDE SEQUENCE [LARGE SCALE GENOMIC DNA]</scope>
    <source>
        <strain evidence="7 8">172606-1</strain>
    </source>
</reference>
<dbReference type="KEGG" id="rhoz:GXP67_11400"/>
<proteinExistence type="inferred from homology"/>
<dbReference type="InterPro" id="IPR008949">
    <property type="entry name" value="Isoprenoid_synthase_dom_sf"/>
</dbReference>
<dbReference type="SUPFAM" id="SSF48576">
    <property type="entry name" value="Terpenoid synthases"/>
    <property type="match status" value="1"/>
</dbReference>
<dbReference type="PROSITE" id="PS00723">
    <property type="entry name" value="POLYPRENYL_SYNTHASE_1"/>
    <property type="match status" value="1"/>
</dbReference>
<dbReference type="RefSeq" id="WP_162443245.1">
    <property type="nucleotide sequence ID" value="NZ_CP048222.1"/>
</dbReference>
<dbReference type="Gene3D" id="1.10.600.10">
    <property type="entry name" value="Farnesyl Diphosphate Synthase"/>
    <property type="match status" value="1"/>
</dbReference>
<dbReference type="GO" id="GO:0008299">
    <property type="term" value="P:isoprenoid biosynthetic process"/>
    <property type="evidence" value="ECO:0007669"/>
    <property type="project" value="InterPro"/>
</dbReference>
<keyword evidence="3 6" id="KW-0808">Transferase</keyword>
<dbReference type="EMBL" id="CP048222">
    <property type="protein sequence ID" value="QHT67204.1"/>
    <property type="molecule type" value="Genomic_DNA"/>
</dbReference>
<evidence type="ECO:0000256" key="2">
    <source>
        <dbReference type="ARBA" id="ARBA00006706"/>
    </source>
</evidence>
<sequence>MDVTQVASVLNQEIASLQYGQHPPELYEPIRYMMSLGGKRLRPVLTLLASYLYTDNWQKYTKPAIAVEVFHNFTLMHDDIMDAAPLRRGNPTVHTKWNNNVAILSGDVMLVSAYELFLELKPEQMPTVIRRFNRCASEVCEGQQLDMNFEKIATVSEEDYLQMIGLKTAALLGFSLELGGLVSEAPERDTILLRELGESIGIGFQLKDDLLDVFGEQAKFGKQVGGDIIANKKTFLLIKALQSATGEDQAQLQHWLAKKEFVAEEKVKAVTNIYNRLNIRQLCEAKMNEYFALGLFCLEKLDAPEARKQVLREFVEQIIHREN</sequence>
<organism evidence="7 8">
    <name type="scientific">Rhodocytophaga rosea</name>
    <dbReference type="NCBI Taxonomy" id="2704465"/>
    <lineage>
        <taxon>Bacteria</taxon>
        <taxon>Pseudomonadati</taxon>
        <taxon>Bacteroidota</taxon>
        <taxon>Cytophagia</taxon>
        <taxon>Cytophagales</taxon>
        <taxon>Rhodocytophagaceae</taxon>
        <taxon>Rhodocytophaga</taxon>
    </lineage>
</organism>
<dbReference type="Pfam" id="PF00348">
    <property type="entry name" value="polyprenyl_synt"/>
    <property type="match status" value="1"/>
</dbReference>
<dbReference type="GO" id="GO:0004659">
    <property type="term" value="F:prenyltransferase activity"/>
    <property type="evidence" value="ECO:0007669"/>
    <property type="project" value="InterPro"/>
</dbReference>
<dbReference type="SFLD" id="SFLDG01017">
    <property type="entry name" value="Polyprenyl_Transferase_Like"/>
    <property type="match status" value="1"/>
</dbReference>
<name>A0A6C0GHB2_9BACT</name>
<dbReference type="GO" id="GO:0046872">
    <property type="term" value="F:metal ion binding"/>
    <property type="evidence" value="ECO:0007669"/>
    <property type="project" value="UniProtKB-KW"/>
</dbReference>
<evidence type="ECO:0000256" key="4">
    <source>
        <dbReference type="ARBA" id="ARBA00022723"/>
    </source>
</evidence>
<dbReference type="PROSITE" id="PS00444">
    <property type="entry name" value="POLYPRENYL_SYNTHASE_2"/>
    <property type="match status" value="1"/>
</dbReference>
<dbReference type="InterPro" id="IPR000092">
    <property type="entry name" value="Polyprenyl_synt"/>
</dbReference>
<comment type="cofactor">
    <cofactor evidence="1">
        <name>Mg(2+)</name>
        <dbReference type="ChEBI" id="CHEBI:18420"/>
    </cofactor>
</comment>
<keyword evidence="4" id="KW-0479">Metal-binding</keyword>
<keyword evidence="8" id="KW-1185">Reference proteome</keyword>
<evidence type="ECO:0000256" key="5">
    <source>
        <dbReference type="ARBA" id="ARBA00022842"/>
    </source>
</evidence>
<protein>
    <submittedName>
        <fullName evidence="7">Polyprenyl synthetase family protein</fullName>
    </submittedName>
</protein>
<evidence type="ECO:0000313" key="7">
    <source>
        <dbReference type="EMBL" id="QHT67204.1"/>
    </source>
</evidence>
<dbReference type="CDD" id="cd00685">
    <property type="entry name" value="Trans_IPPS_HT"/>
    <property type="match status" value="1"/>
</dbReference>
<evidence type="ECO:0000256" key="1">
    <source>
        <dbReference type="ARBA" id="ARBA00001946"/>
    </source>
</evidence>
<dbReference type="PANTHER" id="PTHR12001:SF85">
    <property type="entry name" value="SHORT CHAIN ISOPRENYL DIPHOSPHATE SYNTHASE"/>
    <property type="match status" value="1"/>
</dbReference>
<dbReference type="AlphaFoldDB" id="A0A6C0GHB2"/>
<comment type="similarity">
    <text evidence="2 6">Belongs to the FPP/GGPP synthase family.</text>
</comment>
<dbReference type="PANTHER" id="PTHR12001">
    <property type="entry name" value="GERANYLGERANYL PYROPHOSPHATE SYNTHASE"/>
    <property type="match status" value="1"/>
</dbReference>
<dbReference type="SFLD" id="SFLDS00005">
    <property type="entry name" value="Isoprenoid_Synthase_Type_I"/>
    <property type="match status" value="1"/>
</dbReference>
<dbReference type="Proteomes" id="UP000480178">
    <property type="component" value="Chromosome"/>
</dbReference>
<evidence type="ECO:0000256" key="6">
    <source>
        <dbReference type="RuleBase" id="RU004466"/>
    </source>
</evidence>
<keyword evidence="5" id="KW-0460">Magnesium</keyword>
<dbReference type="InterPro" id="IPR033749">
    <property type="entry name" value="Polyprenyl_synt_CS"/>
</dbReference>
<evidence type="ECO:0000256" key="3">
    <source>
        <dbReference type="ARBA" id="ARBA00022679"/>
    </source>
</evidence>
<evidence type="ECO:0000313" key="8">
    <source>
        <dbReference type="Proteomes" id="UP000480178"/>
    </source>
</evidence>
<gene>
    <name evidence="7" type="ORF">GXP67_11400</name>
</gene>